<dbReference type="RefSeq" id="WP_089283296.1">
    <property type="nucleotide sequence ID" value="NZ_FZOJ01000011.1"/>
</dbReference>
<reference evidence="2 3" key="1">
    <citation type="submission" date="2017-06" db="EMBL/GenBank/DDBJ databases">
        <authorList>
            <person name="Kim H.J."/>
            <person name="Triplett B.A."/>
        </authorList>
    </citation>
    <scope>NUCLEOTIDE SEQUENCE [LARGE SCALE GENOMIC DNA]</scope>
    <source>
        <strain evidence="2 3">SCA</strain>
    </source>
</reference>
<gene>
    <name evidence="2" type="ORF">SAMN05446037_1011128</name>
</gene>
<dbReference type="Gene3D" id="2.60.40.10">
    <property type="entry name" value="Immunoglobulins"/>
    <property type="match status" value="1"/>
</dbReference>
<evidence type="ECO:0000313" key="2">
    <source>
        <dbReference type="EMBL" id="SNS50368.1"/>
    </source>
</evidence>
<name>A0A239F1E9_9FIRM</name>
<dbReference type="InterPro" id="IPR011635">
    <property type="entry name" value="CARDB"/>
</dbReference>
<dbReference type="InterPro" id="IPR013783">
    <property type="entry name" value="Ig-like_fold"/>
</dbReference>
<dbReference type="Proteomes" id="UP000198304">
    <property type="component" value="Unassembled WGS sequence"/>
</dbReference>
<dbReference type="EMBL" id="FZOJ01000011">
    <property type="protein sequence ID" value="SNS50368.1"/>
    <property type="molecule type" value="Genomic_DNA"/>
</dbReference>
<protein>
    <submittedName>
        <fullName evidence="2">CARDB protein</fullName>
    </submittedName>
</protein>
<dbReference type="Pfam" id="PF07705">
    <property type="entry name" value="CARDB"/>
    <property type="match status" value="1"/>
</dbReference>
<sequence length="66" mass="7262">MDYSLETVEVEPNDESPHVIGKEMSFSVKVHNVGTENSGALLLRVYEDDKKIGDINVNILSPGMIS</sequence>
<accession>A0A239F1E9</accession>
<proteinExistence type="predicted"/>
<evidence type="ECO:0000259" key="1">
    <source>
        <dbReference type="Pfam" id="PF07705"/>
    </source>
</evidence>
<evidence type="ECO:0000313" key="3">
    <source>
        <dbReference type="Proteomes" id="UP000198304"/>
    </source>
</evidence>
<feature type="domain" description="CARDB" evidence="1">
    <location>
        <begin position="14"/>
        <end position="63"/>
    </location>
</feature>
<organism evidence="2 3">
    <name type="scientific">Anaerovirgula multivorans</name>
    <dbReference type="NCBI Taxonomy" id="312168"/>
    <lineage>
        <taxon>Bacteria</taxon>
        <taxon>Bacillati</taxon>
        <taxon>Bacillota</taxon>
        <taxon>Clostridia</taxon>
        <taxon>Peptostreptococcales</taxon>
        <taxon>Natronincolaceae</taxon>
        <taxon>Anaerovirgula</taxon>
    </lineage>
</organism>
<keyword evidence="3" id="KW-1185">Reference proteome</keyword>
<dbReference type="AlphaFoldDB" id="A0A239F1E9"/>